<evidence type="ECO:0000256" key="1">
    <source>
        <dbReference type="ARBA" id="ARBA00004651"/>
    </source>
</evidence>
<dbReference type="InterPro" id="IPR016387">
    <property type="entry name" value="Mobilization_MobA"/>
</dbReference>
<dbReference type="PIRSF" id="PIRSF003273">
    <property type="entry name" value="Mobilization_MobA"/>
    <property type="match status" value="1"/>
</dbReference>
<sequence length="570" mass="62526">MSVFRDLLLSVEPALMPWSGLLTGLCCVGAISTYRNEAYLRSEILTYASLSGMLGLLAWYINAQASLIDGLLWGVLCLIGFALIGWWYRHGLQCLDLVYAKLTRRSDLARVGRTDVRTVAASLPVPRVGYDPRKYYKGGESEEFFMGLSDEGKPIYWEGKLPHVALAGTTGSGKGLKLQCLSTQSIKKGEALFYLDPKDDEFGPHSVYAACQAYNKPYHYLRLLPESPAQINIIAGAKQWEIEELLVAALDIGDKGGASDYYMSKNRKAASEAARIAAEQELTLAEVYQQIAHSDFWQEEAPGFIDKLSELANVAAINAKTGAFTLAEILESGGAVYVVGSMTLSAVLRAQQMLFVRIQQLATARDRLAGPQRTVCVIAVELRYHISKPVIQGLAASRDKGMRVILAFQSFADLKDCPASMTPEMVEGAVIENTRAKLIYRVEDPDTAEWLQRKSGVILVDDEAKVINRNVALAETTEGERTIRQGDHFLFDTNKLTNLPPGWGVLFGQNQAQACYVSPIPTVKCREAVTPIAAAEQPESATLAVKSPRVPLAILDSSAKTLKNDFFTLE</sequence>
<evidence type="ECO:0000256" key="5">
    <source>
        <dbReference type="ARBA" id="ARBA00023136"/>
    </source>
</evidence>
<keyword evidence="5 6" id="KW-0472">Membrane</keyword>
<dbReference type="EMBL" id="JADJMS010000045">
    <property type="protein sequence ID" value="MBK7416487.1"/>
    <property type="molecule type" value="Genomic_DNA"/>
</dbReference>
<dbReference type="InterPro" id="IPR027417">
    <property type="entry name" value="P-loop_NTPase"/>
</dbReference>
<keyword evidence="2" id="KW-1003">Cell membrane</keyword>
<feature type="domain" description="Type IV secretion system coupling protein TraD DNA-binding" evidence="7">
    <location>
        <begin position="390"/>
        <end position="456"/>
    </location>
</feature>
<proteinExistence type="predicted"/>
<evidence type="ECO:0000313" key="9">
    <source>
        <dbReference type="Proteomes" id="UP000739411"/>
    </source>
</evidence>
<evidence type="ECO:0000256" key="6">
    <source>
        <dbReference type="SAM" id="Phobius"/>
    </source>
</evidence>
<dbReference type="Pfam" id="PF10412">
    <property type="entry name" value="TrwB_AAD_bind"/>
    <property type="match status" value="1"/>
</dbReference>
<feature type="transmembrane region" description="Helical" evidence="6">
    <location>
        <begin position="44"/>
        <end position="61"/>
    </location>
</feature>
<comment type="caution">
    <text evidence="8">The sequence shown here is derived from an EMBL/GenBank/DDBJ whole genome shotgun (WGS) entry which is preliminary data.</text>
</comment>
<dbReference type="InterPro" id="IPR019476">
    <property type="entry name" value="T4SS_TraD_DNA-bd"/>
</dbReference>
<evidence type="ECO:0000259" key="7">
    <source>
        <dbReference type="Pfam" id="PF10412"/>
    </source>
</evidence>
<comment type="subcellular location">
    <subcellularLocation>
        <location evidence="1">Cell membrane</location>
        <topology evidence="1">Multi-pass membrane protein</topology>
    </subcellularLocation>
</comment>
<organism evidence="8 9">
    <name type="scientific">Candidatus Dechloromonas phosphorivorans</name>
    <dbReference type="NCBI Taxonomy" id="2899244"/>
    <lineage>
        <taxon>Bacteria</taxon>
        <taxon>Pseudomonadati</taxon>
        <taxon>Pseudomonadota</taxon>
        <taxon>Betaproteobacteria</taxon>
        <taxon>Rhodocyclales</taxon>
        <taxon>Azonexaceae</taxon>
        <taxon>Dechloromonas</taxon>
    </lineage>
</organism>
<evidence type="ECO:0000256" key="2">
    <source>
        <dbReference type="ARBA" id="ARBA00022475"/>
    </source>
</evidence>
<dbReference type="GO" id="GO:0003677">
    <property type="term" value="F:DNA binding"/>
    <property type="evidence" value="ECO:0007669"/>
    <property type="project" value="UniProtKB-KW"/>
</dbReference>
<dbReference type="PANTHER" id="PTHR37937:SF1">
    <property type="entry name" value="CONJUGATIVE TRANSFER: DNA TRANSPORT"/>
    <property type="match status" value="1"/>
</dbReference>
<gene>
    <name evidence="8" type="ORF">IPJ38_16710</name>
</gene>
<reference evidence="8 9" key="1">
    <citation type="submission" date="2020-10" db="EMBL/GenBank/DDBJ databases">
        <title>Connecting structure to function with the recovery of over 1000 high-quality activated sludge metagenome-assembled genomes encoding full-length rRNA genes using long-read sequencing.</title>
        <authorList>
            <person name="Singleton C.M."/>
            <person name="Petriglieri F."/>
            <person name="Kristensen J.M."/>
            <person name="Kirkegaard R.H."/>
            <person name="Michaelsen T.Y."/>
            <person name="Andersen M.H."/>
            <person name="Karst S.M."/>
            <person name="Dueholm M.S."/>
            <person name="Nielsen P.H."/>
            <person name="Albertsen M."/>
        </authorList>
    </citation>
    <scope>NUCLEOTIDE SEQUENCE [LARGE SCALE GENOMIC DNA]</scope>
    <source>
        <strain evidence="8">EsbW_18-Q3-R4-48_BATAC.463</strain>
    </source>
</reference>
<keyword evidence="3 6" id="KW-0812">Transmembrane</keyword>
<evidence type="ECO:0000313" key="8">
    <source>
        <dbReference type="EMBL" id="MBK7416487.1"/>
    </source>
</evidence>
<keyword evidence="4 6" id="KW-1133">Transmembrane helix</keyword>
<keyword evidence="8" id="KW-0238">DNA-binding</keyword>
<dbReference type="Proteomes" id="UP000739411">
    <property type="component" value="Unassembled WGS sequence"/>
</dbReference>
<feature type="transmembrane region" description="Helical" evidence="6">
    <location>
        <begin position="67"/>
        <end position="88"/>
    </location>
</feature>
<accession>A0A935K6I4</accession>
<dbReference type="GO" id="GO:0005886">
    <property type="term" value="C:plasma membrane"/>
    <property type="evidence" value="ECO:0007669"/>
    <property type="project" value="UniProtKB-SubCell"/>
</dbReference>
<dbReference type="AlphaFoldDB" id="A0A935K6I4"/>
<dbReference type="SUPFAM" id="SSF52540">
    <property type="entry name" value="P-loop containing nucleoside triphosphate hydrolases"/>
    <property type="match status" value="1"/>
</dbReference>
<dbReference type="InterPro" id="IPR051539">
    <property type="entry name" value="T4SS-coupling_protein"/>
</dbReference>
<feature type="transmembrane region" description="Helical" evidence="6">
    <location>
        <begin position="15"/>
        <end position="32"/>
    </location>
</feature>
<dbReference type="PANTHER" id="PTHR37937">
    <property type="entry name" value="CONJUGATIVE TRANSFER: DNA TRANSPORT"/>
    <property type="match status" value="1"/>
</dbReference>
<dbReference type="Gene3D" id="3.40.50.300">
    <property type="entry name" value="P-loop containing nucleotide triphosphate hydrolases"/>
    <property type="match status" value="2"/>
</dbReference>
<evidence type="ECO:0000256" key="3">
    <source>
        <dbReference type="ARBA" id="ARBA00022692"/>
    </source>
</evidence>
<protein>
    <submittedName>
        <fullName evidence="8">Type IV secretion system DNA-binding domain-containing protein</fullName>
    </submittedName>
</protein>
<name>A0A935K6I4_9RHOO</name>
<evidence type="ECO:0000256" key="4">
    <source>
        <dbReference type="ARBA" id="ARBA00022989"/>
    </source>
</evidence>